<reference evidence="2" key="2">
    <citation type="submission" date="2020-09" db="EMBL/GenBank/DDBJ databases">
        <authorList>
            <person name="Sun Q."/>
            <person name="Ohkuma M."/>
        </authorList>
    </citation>
    <scope>NUCLEOTIDE SEQUENCE</scope>
    <source>
        <strain evidence="2">JCM 4386</strain>
    </source>
</reference>
<dbReference type="Gene3D" id="2.30.320.10">
    <property type="entry name" value="YwqG-like"/>
    <property type="match status" value="1"/>
</dbReference>
<dbReference type="AlphaFoldDB" id="A0A918FSN6"/>
<keyword evidence="3" id="KW-1185">Reference proteome</keyword>
<dbReference type="Proteomes" id="UP000606194">
    <property type="component" value="Unassembled WGS sequence"/>
</dbReference>
<reference evidence="2" key="1">
    <citation type="journal article" date="2014" name="Int. J. Syst. Evol. Microbiol.">
        <title>Complete genome sequence of Corynebacterium casei LMG S-19264T (=DSM 44701T), isolated from a smear-ripened cheese.</title>
        <authorList>
            <consortium name="US DOE Joint Genome Institute (JGI-PGF)"/>
            <person name="Walter F."/>
            <person name="Albersmeier A."/>
            <person name="Kalinowski J."/>
            <person name="Ruckert C."/>
        </authorList>
    </citation>
    <scope>NUCLEOTIDE SEQUENCE</scope>
    <source>
        <strain evidence="2">JCM 4386</strain>
    </source>
</reference>
<sequence length="351" mass="38370">MPPGAGMSRTTPPRPLDVTALFPRLAPLARTATRLHPRAGSPSRHDSSVGGPLMWPAGEPWPQCDEPHTQDQVEAGFSLEEERADRGIPARGESRSQHDADAYEAGERAVDDLGDAELPWAGGPIAMLPVAQLYTRDVPLLRPPGQSEADLLQVLWCPFDHPDHPRTALFWRSAATVTDPLDTPPEPPAVEFPGYLPQPCLLSPEEVVEHPHFMELSKELQEELADWGRWQSAGAMVDSSYSVAPEDFYTNKLSVSPGWKVGGWSRWGLTDPVPRICSVCGAEMDPLLTIATTEWNAGTKSWAPEGDQARDPLPPGIPPANYTRVDLARGYGLQLHVCPVSADHPHLELIQ</sequence>
<evidence type="ECO:0000313" key="2">
    <source>
        <dbReference type="EMBL" id="GGR76837.1"/>
    </source>
</evidence>
<evidence type="ECO:0000313" key="3">
    <source>
        <dbReference type="Proteomes" id="UP000606194"/>
    </source>
</evidence>
<evidence type="ECO:0000256" key="1">
    <source>
        <dbReference type="SAM" id="MobiDB-lite"/>
    </source>
</evidence>
<evidence type="ECO:0008006" key="4">
    <source>
        <dbReference type="Google" id="ProtNLM"/>
    </source>
</evidence>
<accession>A0A918FSN6</accession>
<organism evidence="2 3">
    <name type="scientific">Streptomyces humidus</name>
    <dbReference type="NCBI Taxonomy" id="52259"/>
    <lineage>
        <taxon>Bacteria</taxon>
        <taxon>Bacillati</taxon>
        <taxon>Actinomycetota</taxon>
        <taxon>Actinomycetes</taxon>
        <taxon>Kitasatosporales</taxon>
        <taxon>Streptomycetaceae</taxon>
        <taxon>Streptomyces</taxon>
    </lineage>
</organism>
<dbReference type="EMBL" id="BMTL01000005">
    <property type="protein sequence ID" value="GGR76837.1"/>
    <property type="molecule type" value="Genomic_DNA"/>
</dbReference>
<gene>
    <name evidence="2" type="ORF">GCM10010269_15060</name>
</gene>
<protein>
    <recommendedName>
        <fullName evidence="4">DUF1963 domain-containing protein</fullName>
    </recommendedName>
</protein>
<comment type="caution">
    <text evidence="2">The sequence shown here is derived from an EMBL/GenBank/DDBJ whole genome shotgun (WGS) entry which is preliminary data.</text>
</comment>
<feature type="region of interest" description="Disordered" evidence="1">
    <location>
        <begin position="299"/>
        <end position="318"/>
    </location>
</feature>
<name>A0A918FSN6_9ACTN</name>
<feature type="region of interest" description="Disordered" evidence="1">
    <location>
        <begin position="29"/>
        <end position="68"/>
    </location>
</feature>
<proteinExistence type="predicted"/>